<keyword evidence="1" id="KW-0472">Membrane</keyword>
<name>A0A1T4QEH7_9BACT</name>
<dbReference type="OrthoDB" id="5584208at2"/>
<dbReference type="Proteomes" id="UP000190102">
    <property type="component" value="Unassembled WGS sequence"/>
</dbReference>
<sequence length="214" mass="23480">MLKHASVIISMITATLYTLGLTFHQGYLREFGINDSLFPLSIDQTIFQGFVSLSTMGASAVVWFFVAAELVLVTALIGEFIINRVNKIRQVTPSNFTSDKSESNINEGIYDINKFSGFSYRMLILATALLVLFIGILFALIASDKSGKEAALRFKENAASDKLFKSTILLKAGNKSTDGYIITSSQNQVAYFAGNETTILNNSDISSIRSSTRK</sequence>
<protein>
    <submittedName>
        <fullName evidence="2">Uncharacterized protein</fullName>
    </submittedName>
</protein>
<accession>A0A1T4QEH7</accession>
<gene>
    <name evidence="2" type="ORF">SAMN02745119_02359</name>
</gene>
<reference evidence="3" key="1">
    <citation type="submission" date="2017-02" db="EMBL/GenBank/DDBJ databases">
        <authorList>
            <person name="Varghese N."/>
            <person name="Submissions S."/>
        </authorList>
    </citation>
    <scope>NUCLEOTIDE SEQUENCE [LARGE SCALE GENOMIC DNA]</scope>
    <source>
        <strain evidence="3">ATCC BAA-34</strain>
    </source>
</reference>
<dbReference type="RefSeq" id="WP_078790625.1">
    <property type="nucleotide sequence ID" value="NZ_FUWR01000013.1"/>
</dbReference>
<feature type="transmembrane region" description="Helical" evidence="1">
    <location>
        <begin position="7"/>
        <end position="27"/>
    </location>
</feature>
<dbReference type="EMBL" id="FUWR01000013">
    <property type="protein sequence ID" value="SKA02046.1"/>
    <property type="molecule type" value="Genomic_DNA"/>
</dbReference>
<keyword evidence="1" id="KW-0812">Transmembrane</keyword>
<keyword evidence="3" id="KW-1185">Reference proteome</keyword>
<feature type="transmembrane region" description="Helical" evidence="1">
    <location>
        <begin position="122"/>
        <end position="142"/>
    </location>
</feature>
<evidence type="ECO:0000256" key="1">
    <source>
        <dbReference type="SAM" id="Phobius"/>
    </source>
</evidence>
<proteinExistence type="predicted"/>
<keyword evidence="1" id="KW-1133">Transmembrane helix</keyword>
<organism evidence="2 3">
    <name type="scientific">Trichlorobacter thiogenes</name>
    <dbReference type="NCBI Taxonomy" id="115783"/>
    <lineage>
        <taxon>Bacteria</taxon>
        <taxon>Pseudomonadati</taxon>
        <taxon>Thermodesulfobacteriota</taxon>
        <taxon>Desulfuromonadia</taxon>
        <taxon>Geobacterales</taxon>
        <taxon>Geobacteraceae</taxon>
        <taxon>Trichlorobacter</taxon>
    </lineage>
</organism>
<dbReference type="STRING" id="115783.SAMN02745119_02359"/>
<evidence type="ECO:0000313" key="3">
    <source>
        <dbReference type="Proteomes" id="UP000190102"/>
    </source>
</evidence>
<dbReference type="AlphaFoldDB" id="A0A1T4QEH7"/>
<feature type="transmembrane region" description="Helical" evidence="1">
    <location>
        <begin position="60"/>
        <end position="82"/>
    </location>
</feature>
<evidence type="ECO:0000313" key="2">
    <source>
        <dbReference type="EMBL" id="SKA02046.1"/>
    </source>
</evidence>